<evidence type="ECO:0000256" key="1">
    <source>
        <dbReference type="SAM" id="Phobius"/>
    </source>
</evidence>
<organism evidence="2 3">
    <name type="scientific">Chryseobacterium indologenes</name>
    <name type="common">Flavobacterium indologenes</name>
    <dbReference type="NCBI Taxonomy" id="253"/>
    <lineage>
        <taxon>Bacteria</taxon>
        <taxon>Pseudomonadati</taxon>
        <taxon>Bacteroidota</taxon>
        <taxon>Flavobacteriia</taxon>
        <taxon>Flavobacteriales</taxon>
        <taxon>Weeksellaceae</taxon>
        <taxon>Chryseobacterium group</taxon>
        <taxon>Chryseobacterium</taxon>
    </lineage>
</organism>
<reference evidence="3" key="2">
    <citation type="submission" date="2015-09" db="EMBL/GenBank/DDBJ databases">
        <title>Draft genome sequence of a multidrug-resistant Chryseobacterium indologenes isolate from Malaysia.</title>
        <authorList>
            <person name="Yu C.Y."/>
            <person name="Ang G.Y."/>
            <person name="Chan K.-G."/>
        </authorList>
    </citation>
    <scope>NUCLEOTIDE SEQUENCE [LARGE SCALE GENOMIC DNA]</scope>
    <source>
        <strain evidence="3">CI_885</strain>
    </source>
</reference>
<gene>
    <name evidence="2" type="ORF">AOB46_11875</name>
</gene>
<evidence type="ECO:0000313" key="3">
    <source>
        <dbReference type="Proteomes" id="UP000037953"/>
    </source>
</evidence>
<comment type="caution">
    <text evidence="2">The sequence shown here is derived from an EMBL/GenBank/DDBJ whole genome shotgun (WGS) entry which is preliminary data.</text>
</comment>
<evidence type="ECO:0000313" key="2">
    <source>
        <dbReference type="EMBL" id="KPE50903.1"/>
    </source>
</evidence>
<accession>A0A0N0IVX2</accession>
<proteinExistence type="predicted"/>
<dbReference type="PATRIC" id="fig|253.9.peg.4218"/>
<name>A0A0N0IVX2_CHRID</name>
<keyword evidence="1" id="KW-0812">Transmembrane</keyword>
<dbReference type="AlphaFoldDB" id="A0A0N0IVX2"/>
<protein>
    <submittedName>
        <fullName evidence="2">Uncharacterized protein</fullName>
    </submittedName>
</protein>
<feature type="transmembrane region" description="Helical" evidence="1">
    <location>
        <begin position="43"/>
        <end position="59"/>
    </location>
</feature>
<dbReference type="Proteomes" id="UP000037953">
    <property type="component" value="Unassembled WGS sequence"/>
</dbReference>
<dbReference type="EMBL" id="LJOD01000007">
    <property type="protein sequence ID" value="KPE50903.1"/>
    <property type="molecule type" value="Genomic_DNA"/>
</dbReference>
<reference evidence="2 3" key="1">
    <citation type="journal article" date="2015" name="Genom Data">
        <title>Draft genome sequence of a multidrug-resistant Chryseobacterium indologenes isolate from Malaysia.</title>
        <authorList>
            <person name="Yu C.Y."/>
            <person name="Ang G.Y."/>
            <person name="Cheng H.J."/>
            <person name="Cheong Y.M."/>
            <person name="Yin W.F."/>
            <person name="Chan K.G."/>
        </authorList>
    </citation>
    <scope>NUCLEOTIDE SEQUENCE [LARGE SCALE GENOMIC DNA]</scope>
    <source>
        <strain evidence="2 3">CI_885</strain>
    </source>
</reference>
<keyword evidence="1" id="KW-1133">Transmembrane helix</keyword>
<keyword evidence="1" id="KW-0472">Membrane</keyword>
<sequence>MLFVFSALPSTVIKIEEKQQENYEQVSRCKKAEQFLCCLKQKLSWLLNSLGLILFFFFINDN</sequence>